<evidence type="ECO:0000313" key="2">
    <source>
        <dbReference type="EMBL" id="TDV35926.1"/>
    </source>
</evidence>
<dbReference type="OrthoDB" id="3635011at2"/>
<accession>A0A4R7UQ72</accession>
<keyword evidence="1" id="KW-0812">Transmembrane</keyword>
<keyword evidence="1" id="KW-1133">Transmembrane helix</keyword>
<sequence>MNGENRWHFVPRTAGSCWLSLLAGVLCLGYAVWQMADAGEAAILPVIAAVASVMLIAVAVAGLVRPGVRGR</sequence>
<keyword evidence="1" id="KW-0472">Membrane</keyword>
<feature type="transmembrane region" description="Helical" evidence="1">
    <location>
        <begin position="16"/>
        <end position="36"/>
    </location>
</feature>
<protein>
    <submittedName>
        <fullName evidence="2">Uncharacterized protein</fullName>
    </submittedName>
</protein>
<reference evidence="2 3" key="1">
    <citation type="submission" date="2019-03" db="EMBL/GenBank/DDBJ databases">
        <title>Genomic Encyclopedia of Archaeal and Bacterial Type Strains, Phase II (KMG-II): from individual species to whole genera.</title>
        <authorList>
            <person name="Goeker M."/>
        </authorList>
    </citation>
    <scope>NUCLEOTIDE SEQUENCE [LARGE SCALE GENOMIC DNA]</scope>
    <source>
        <strain evidence="2 3">DSM 45499</strain>
    </source>
</reference>
<evidence type="ECO:0000313" key="3">
    <source>
        <dbReference type="Proteomes" id="UP000294927"/>
    </source>
</evidence>
<evidence type="ECO:0000256" key="1">
    <source>
        <dbReference type="SAM" id="Phobius"/>
    </source>
</evidence>
<dbReference type="Proteomes" id="UP000294927">
    <property type="component" value="Unassembled WGS sequence"/>
</dbReference>
<dbReference type="AlphaFoldDB" id="A0A4R7UQ72"/>
<dbReference type="EMBL" id="SOCP01000033">
    <property type="protein sequence ID" value="TDV35926.1"/>
    <property type="molecule type" value="Genomic_DNA"/>
</dbReference>
<organism evidence="2 3">
    <name type="scientific">Actinophytocola oryzae</name>
    <dbReference type="NCBI Taxonomy" id="502181"/>
    <lineage>
        <taxon>Bacteria</taxon>
        <taxon>Bacillati</taxon>
        <taxon>Actinomycetota</taxon>
        <taxon>Actinomycetes</taxon>
        <taxon>Pseudonocardiales</taxon>
        <taxon>Pseudonocardiaceae</taxon>
    </lineage>
</organism>
<keyword evidence="3" id="KW-1185">Reference proteome</keyword>
<comment type="caution">
    <text evidence="2">The sequence shown here is derived from an EMBL/GenBank/DDBJ whole genome shotgun (WGS) entry which is preliminary data.</text>
</comment>
<name>A0A4R7UQ72_9PSEU</name>
<gene>
    <name evidence="2" type="ORF">CLV71_13322</name>
</gene>
<dbReference type="RefSeq" id="WP_133909316.1">
    <property type="nucleotide sequence ID" value="NZ_SOCP01000033.1"/>
</dbReference>
<proteinExistence type="predicted"/>
<feature type="transmembrane region" description="Helical" evidence="1">
    <location>
        <begin position="42"/>
        <end position="64"/>
    </location>
</feature>